<dbReference type="InterPro" id="IPR002110">
    <property type="entry name" value="Ankyrin_rpt"/>
</dbReference>
<dbReference type="AlphaFoldDB" id="A0A017SS71"/>
<reference evidence="2" key="1">
    <citation type="journal article" date="2014" name="Nat. Commun.">
        <title>Genomic adaptations of the halophilic Dead Sea filamentous fungus Eurotium rubrum.</title>
        <authorList>
            <person name="Kis-Papo T."/>
            <person name="Weig A.R."/>
            <person name="Riley R."/>
            <person name="Persoh D."/>
            <person name="Salamov A."/>
            <person name="Sun H."/>
            <person name="Lipzen A."/>
            <person name="Wasser S.P."/>
            <person name="Rambold G."/>
            <person name="Grigoriev I.V."/>
            <person name="Nevo E."/>
        </authorList>
    </citation>
    <scope>NUCLEOTIDE SEQUENCE [LARGE SCALE GENOMIC DNA]</scope>
    <source>
        <strain evidence="2">CBS 135680</strain>
    </source>
</reference>
<dbReference type="STRING" id="1388766.A0A017SS71"/>
<dbReference type="RefSeq" id="XP_040643530.1">
    <property type="nucleotide sequence ID" value="XM_040778316.1"/>
</dbReference>
<protein>
    <submittedName>
        <fullName evidence="1">Uncharacterized protein</fullName>
    </submittedName>
</protein>
<dbReference type="SUPFAM" id="SSF48403">
    <property type="entry name" value="Ankyrin repeat"/>
    <property type="match status" value="1"/>
</dbReference>
<dbReference type="EMBL" id="KK088411">
    <property type="protein sequence ID" value="EYE99842.1"/>
    <property type="molecule type" value="Genomic_DNA"/>
</dbReference>
<dbReference type="Proteomes" id="UP000019804">
    <property type="component" value="Unassembled WGS sequence"/>
</dbReference>
<name>A0A017SS71_ASPRC</name>
<dbReference type="HOGENOM" id="CLU_1703842_0_0_1"/>
<evidence type="ECO:0000313" key="1">
    <source>
        <dbReference type="EMBL" id="EYE99842.1"/>
    </source>
</evidence>
<dbReference type="Gene3D" id="1.25.40.20">
    <property type="entry name" value="Ankyrin repeat-containing domain"/>
    <property type="match status" value="1"/>
</dbReference>
<sequence>MMDIVNRLLDNAGDPNVTGAYGGASSHVPLIAQAAWTGQEEVIHLLLERGANVNFHGNKTIFAAAWGGQINAVKIQILINAGLSNAQIDVCGLLTRAMHSMKPEAAEFLRFFQESGLIDIHHLDKDPSRQRRALLMCWYMLPQWIESCMSTGLI</sequence>
<proteinExistence type="predicted"/>
<dbReference type="InterPro" id="IPR036770">
    <property type="entry name" value="Ankyrin_rpt-contain_sf"/>
</dbReference>
<dbReference type="Pfam" id="PF00023">
    <property type="entry name" value="Ank"/>
    <property type="match status" value="1"/>
</dbReference>
<accession>A0A017SS71</accession>
<dbReference type="GeneID" id="63693440"/>
<gene>
    <name evidence="1" type="ORF">EURHEDRAFT_31524</name>
</gene>
<organism evidence="1 2">
    <name type="scientific">Aspergillus ruber (strain CBS 135680)</name>
    <dbReference type="NCBI Taxonomy" id="1388766"/>
    <lineage>
        <taxon>Eukaryota</taxon>
        <taxon>Fungi</taxon>
        <taxon>Dikarya</taxon>
        <taxon>Ascomycota</taxon>
        <taxon>Pezizomycotina</taxon>
        <taxon>Eurotiomycetes</taxon>
        <taxon>Eurotiomycetidae</taxon>
        <taxon>Eurotiales</taxon>
        <taxon>Aspergillaceae</taxon>
        <taxon>Aspergillus</taxon>
        <taxon>Aspergillus subgen. Aspergillus</taxon>
    </lineage>
</organism>
<keyword evidence="2" id="KW-1185">Reference proteome</keyword>
<evidence type="ECO:0000313" key="2">
    <source>
        <dbReference type="Proteomes" id="UP000019804"/>
    </source>
</evidence>
<dbReference type="OrthoDB" id="4772757at2759"/>